<dbReference type="InterPro" id="IPR036709">
    <property type="entry name" value="Autotransporte_beta_dom_sf"/>
</dbReference>
<name>A0ABW3AVM0_9SPHI</name>
<proteinExistence type="predicted"/>
<keyword evidence="3" id="KW-1185">Reference proteome</keyword>
<dbReference type="Proteomes" id="UP001597010">
    <property type="component" value="Unassembled WGS sequence"/>
</dbReference>
<comment type="caution">
    <text evidence="2">The sequence shown here is derived from an EMBL/GenBank/DDBJ whole genome shotgun (WGS) entry which is preliminary data.</text>
</comment>
<feature type="chain" id="PRO_5046832959" description="Outer membrane protein beta-barrel domain-containing protein" evidence="1">
    <location>
        <begin position="21"/>
        <end position="419"/>
    </location>
</feature>
<reference evidence="3" key="1">
    <citation type="journal article" date="2019" name="Int. J. Syst. Evol. Microbiol.">
        <title>The Global Catalogue of Microorganisms (GCM) 10K type strain sequencing project: providing services to taxonomists for standard genome sequencing and annotation.</title>
        <authorList>
            <consortium name="The Broad Institute Genomics Platform"/>
            <consortium name="The Broad Institute Genome Sequencing Center for Infectious Disease"/>
            <person name="Wu L."/>
            <person name="Ma J."/>
        </authorList>
    </citation>
    <scope>NUCLEOTIDE SEQUENCE [LARGE SCALE GENOMIC DNA]</scope>
    <source>
        <strain evidence="3">CCUG 61484</strain>
    </source>
</reference>
<dbReference type="RefSeq" id="WP_377117153.1">
    <property type="nucleotide sequence ID" value="NZ_JBHTHZ010000014.1"/>
</dbReference>
<feature type="signal peptide" evidence="1">
    <location>
        <begin position="1"/>
        <end position="20"/>
    </location>
</feature>
<protein>
    <recommendedName>
        <fullName evidence="4">Outer membrane protein beta-barrel domain-containing protein</fullName>
    </recommendedName>
</protein>
<organism evidence="2 3">
    <name type="scientific">Mucilaginibacter litoreus</name>
    <dbReference type="NCBI Taxonomy" id="1048221"/>
    <lineage>
        <taxon>Bacteria</taxon>
        <taxon>Pseudomonadati</taxon>
        <taxon>Bacteroidota</taxon>
        <taxon>Sphingobacteriia</taxon>
        <taxon>Sphingobacteriales</taxon>
        <taxon>Sphingobacteriaceae</taxon>
        <taxon>Mucilaginibacter</taxon>
    </lineage>
</organism>
<gene>
    <name evidence="2" type="ORF">ACFQZX_15835</name>
</gene>
<sequence length="419" mass="47388">MKYFYCTLLITLFTCHLATAQSNFKQGYILDAKNDTIKGYIDYREWNKNPKQISFKPTLDQAAKTYTVNTANGFGITGIEYYDRAVVSVSTSPITLSRLPASVDTSAIIDTVFLRVRVNGSKLTLYELETFEKVIFYIGEKQKATITPLKQYLFLNEENRMIVNSNKYIPQLLNLAAIYQPNDAKLKQLIANANYNIRYLSPIIIRLNGDAWDTQTVVDNTSVRYFVGAGVTNARLKFSGDNAPFSNGKTATSLSPMLSAGIDYLFNKRTEKTVLRLEAALTLSSFNLSEGRVLNSFNQNIVIRSLKFKQTLVSLTPQMLYNFYSTDRFKIYVDVGVNMNFSSFNNQHYQSNYADGSSRTENNLDFESFYITIPIKAGVQMGKNFQIYGGYILPTAITNYTLWSAEIPGIQAGLVYLFQ</sequence>
<evidence type="ECO:0000313" key="3">
    <source>
        <dbReference type="Proteomes" id="UP001597010"/>
    </source>
</evidence>
<evidence type="ECO:0008006" key="4">
    <source>
        <dbReference type="Google" id="ProtNLM"/>
    </source>
</evidence>
<evidence type="ECO:0000256" key="1">
    <source>
        <dbReference type="SAM" id="SignalP"/>
    </source>
</evidence>
<dbReference type="EMBL" id="JBHTHZ010000014">
    <property type="protein sequence ID" value="MFD0795093.1"/>
    <property type="molecule type" value="Genomic_DNA"/>
</dbReference>
<keyword evidence="1" id="KW-0732">Signal</keyword>
<accession>A0ABW3AVM0</accession>
<evidence type="ECO:0000313" key="2">
    <source>
        <dbReference type="EMBL" id="MFD0795093.1"/>
    </source>
</evidence>
<dbReference type="SUPFAM" id="SSF103515">
    <property type="entry name" value="Autotransporter"/>
    <property type="match status" value="1"/>
</dbReference>